<dbReference type="InterPro" id="IPR012827">
    <property type="entry name" value="Hemerythrin_metal-bd"/>
</dbReference>
<feature type="transmembrane region" description="Helical" evidence="5">
    <location>
        <begin position="299"/>
        <end position="318"/>
    </location>
</feature>
<feature type="transmembrane region" description="Helical" evidence="5">
    <location>
        <begin position="1593"/>
        <end position="1617"/>
    </location>
</feature>
<comment type="similarity">
    <text evidence="1">Belongs to the hemerythrin family.</text>
</comment>
<feature type="compositionally biased region" description="Low complexity" evidence="4">
    <location>
        <begin position="1185"/>
        <end position="1202"/>
    </location>
</feature>
<feature type="domain" description="TmcB/TmcC TPR repeats" evidence="6">
    <location>
        <begin position="514"/>
        <end position="619"/>
    </location>
</feature>
<feature type="compositionally biased region" description="Pro residues" evidence="4">
    <location>
        <begin position="1174"/>
        <end position="1184"/>
    </location>
</feature>
<dbReference type="Pfam" id="PF25474">
    <property type="entry name" value="TPR_TmcB"/>
    <property type="match status" value="1"/>
</dbReference>
<feature type="compositionally biased region" description="Pro residues" evidence="4">
    <location>
        <begin position="1019"/>
        <end position="1034"/>
    </location>
</feature>
<keyword evidence="5" id="KW-0472">Membrane</keyword>
<dbReference type="Proteomes" id="UP001141327">
    <property type="component" value="Unassembled WGS sequence"/>
</dbReference>
<dbReference type="InterPro" id="IPR011990">
    <property type="entry name" value="TPR-like_helical_dom_sf"/>
</dbReference>
<keyword evidence="8" id="KW-1185">Reference proteome</keyword>
<evidence type="ECO:0000313" key="7">
    <source>
        <dbReference type="EMBL" id="KAJ4461324.1"/>
    </source>
</evidence>
<dbReference type="EMBL" id="JAPMOS010000008">
    <property type="protein sequence ID" value="KAJ4461324.1"/>
    <property type="molecule type" value="Genomic_DNA"/>
</dbReference>
<feature type="compositionally biased region" description="Low complexity" evidence="4">
    <location>
        <begin position="622"/>
        <end position="633"/>
    </location>
</feature>
<keyword evidence="5" id="KW-0812">Transmembrane</keyword>
<feature type="transmembrane region" description="Helical" evidence="5">
    <location>
        <begin position="6"/>
        <end position="24"/>
    </location>
</feature>
<proteinExistence type="inferred from homology"/>
<dbReference type="PANTHER" id="PTHR31600">
    <property type="entry name" value="TINY MACROCYSTS PROTEIN B-RELATED"/>
    <property type="match status" value="1"/>
</dbReference>
<feature type="transmembrane region" description="Helical" evidence="5">
    <location>
        <begin position="191"/>
        <end position="214"/>
    </location>
</feature>
<accession>A0ABQ8UQ82</accession>
<dbReference type="PANTHER" id="PTHR31600:SF2">
    <property type="entry name" value="GAMETE ENRICHED GENE 10 PROTEIN-RELATED"/>
    <property type="match status" value="1"/>
</dbReference>
<dbReference type="NCBIfam" id="TIGR02481">
    <property type="entry name" value="hemeryth_dom"/>
    <property type="match status" value="1"/>
</dbReference>
<feature type="transmembrane region" description="Helical" evidence="5">
    <location>
        <begin position="330"/>
        <end position="350"/>
    </location>
</feature>
<keyword evidence="5" id="KW-1133">Transmembrane helix</keyword>
<feature type="transmembrane region" description="Helical" evidence="5">
    <location>
        <begin position="105"/>
        <end position="128"/>
    </location>
</feature>
<feature type="compositionally biased region" description="Low complexity" evidence="4">
    <location>
        <begin position="1312"/>
        <end position="1321"/>
    </location>
</feature>
<organism evidence="7 8">
    <name type="scientific">Paratrimastix pyriformis</name>
    <dbReference type="NCBI Taxonomy" id="342808"/>
    <lineage>
        <taxon>Eukaryota</taxon>
        <taxon>Metamonada</taxon>
        <taxon>Preaxostyla</taxon>
        <taxon>Paratrimastigidae</taxon>
        <taxon>Paratrimastix</taxon>
    </lineage>
</organism>
<gene>
    <name evidence="7" type="ORF">PAPYR_2375</name>
</gene>
<reference evidence="7" key="1">
    <citation type="journal article" date="2022" name="bioRxiv">
        <title>Genomics of Preaxostyla Flagellates Illuminates Evolutionary Transitions and the Path Towards Mitochondrial Loss.</title>
        <authorList>
            <person name="Novak L.V.F."/>
            <person name="Treitli S.C."/>
            <person name="Pyrih J."/>
            <person name="Halakuc P."/>
            <person name="Pipaliya S.V."/>
            <person name="Vacek V."/>
            <person name="Brzon O."/>
            <person name="Soukal P."/>
            <person name="Eme L."/>
            <person name="Dacks J.B."/>
            <person name="Karnkowska A."/>
            <person name="Elias M."/>
            <person name="Hampl V."/>
        </authorList>
    </citation>
    <scope>NUCLEOTIDE SEQUENCE</scope>
    <source>
        <strain evidence="7">RCP-MX</strain>
    </source>
</reference>
<protein>
    <recommendedName>
        <fullName evidence="6">TmcB/TmcC TPR repeats domain-containing protein</fullName>
    </recommendedName>
</protein>
<feature type="transmembrane region" description="Helical" evidence="5">
    <location>
        <begin position="1359"/>
        <end position="1380"/>
    </location>
</feature>
<feature type="region of interest" description="Disordered" evidence="4">
    <location>
        <begin position="736"/>
        <end position="765"/>
    </location>
</feature>
<keyword evidence="3" id="KW-0408">Iron</keyword>
<evidence type="ECO:0000256" key="1">
    <source>
        <dbReference type="ARBA" id="ARBA00010587"/>
    </source>
</evidence>
<feature type="transmembrane region" description="Helical" evidence="5">
    <location>
        <begin position="149"/>
        <end position="171"/>
    </location>
</feature>
<feature type="transmembrane region" description="Helical" evidence="5">
    <location>
        <begin position="36"/>
        <end position="57"/>
    </location>
</feature>
<keyword evidence="2" id="KW-0479">Metal-binding</keyword>
<dbReference type="CDD" id="cd12107">
    <property type="entry name" value="Hemerythrin"/>
    <property type="match status" value="1"/>
</dbReference>
<dbReference type="Gene3D" id="1.25.40.10">
    <property type="entry name" value="Tetratricopeptide repeat domain"/>
    <property type="match status" value="1"/>
</dbReference>
<evidence type="ECO:0000256" key="2">
    <source>
        <dbReference type="ARBA" id="ARBA00022723"/>
    </source>
</evidence>
<feature type="compositionally biased region" description="Pro residues" evidence="4">
    <location>
        <begin position="976"/>
        <end position="989"/>
    </location>
</feature>
<evidence type="ECO:0000259" key="6">
    <source>
        <dbReference type="Pfam" id="PF25474"/>
    </source>
</evidence>
<evidence type="ECO:0000256" key="4">
    <source>
        <dbReference type="SAM" id="MobiDB-lite"/>
    </source>
</evidence>
<dbReference type="InterPro" id="IPR052994">
    <property type="entry name" value="Tiny_macrocysts_regulators"/>
</dbReference>
<feature type="region of interest" description="Disordered" evidence="4">
    <location>
        <begin position="954"/>
        <end position="1321"/>
    </location>
</feature>
<dbReference type="SUPFAM" id="SSF47188">
    <property type="entry name" value="Hemerythrin-like"/>
    <property type="match status" value="1"/>
</dbReference>
<feature type="region of interest" description="Disordered" evidence="4">
    <location>
        <begin position="620"/>
        <end position="666"/>
    </location>
</feature>
<dbReference type="InterPro" id="IPR035938">
    <property type="entry name" value="Hemerythrin-like_sf"/>
</dbReference>
<feature type="transmembrane region" description="Helical" evidence="5">
    <location>
        <begin position="888"/>
        <end position="917"/>
    </location>
</feature>
<feature type="compositionally biased region" description="Low complexity" evidence="4">
    <location>
        <begin position="1278"/>
        <end position="1297"/>
    </location>
</feature>
<feature type="compositionally biased region" description="Polar residues" evidence="4">
    <location>
        <begin position="1049"/>
        <end position="1061"/>
    </location>
</feature>
<evidence type="ECO:0000313" key="8">
    <source>
        <dbReference type="Proteomes" id="UP001141327"/>
    </source>
</evidence>
<dbReference type="InterPro" id="IPR057352">
    <property type="entry name" value="TPR_TmcB/C"/>
</dbReference>
<sequence>MKEACIFKNLVFNCPFSPVFGLYYAMSKDQSESFKIINLGNIALQYIQMIAISFSGVQWPLGVAETVVRTAFSIFDLSISSTTALSMCLPPHFASPHPPPPIKDIVMSLAGLATIIALVNALVTMLFFRHNKSVPLTPLKILRVLTISLVSYLYMPFVGFFMGVLDCYYLGSGDPTHATLGVQCMAVPHLVFWIISLVILVIFVPVSQFTSLFLNNNDPKKGGMLARPNGRVDFVVVRRSPPGIPEEEEGLLVKFCISTVTKLLTQYHEIRAGVSIAGYLGLAGWVLLSQPYYTARGNALYSVLYSTTGLSCIFATVAPTVSISNAGATAGFWVAYFLAMPITGAAAVFLSHARTRQLWALPRSGKLPDFFTRQLADGLRFPRLPSSGSLQPVAPGGGPAAANAYRPPKFRSAARLERAVRFLQEKQYRKQKDYVAYADFLYTEAFRKQRNNPSLHLSYAIFLLTYRKNFPRCMQQLQQARQCYPAFDERYAIFVKAKDWEQQTSTIGDLRSAHVMSVFTFKRHFSMAQKYHDDAKAALRDFCEALLAAQPDQGRIIDLTTTIVDSEAKAREYYELLLESHSNSVQVLRAYGSLLRDIYHDEDAAKVLLSRADLIEDDQSVAESQSASGSSQGQPGGPGTPPAQQANAKHQKEAAKKRNRKKLGELKLATRKQNLLPRFVLRLSLVHLACLAAIVVSTVFALYSIGEVATTMDGLDSLLHLDTTCAAIAINAKVRSRAPARSDGPQRRPPAGQRNPCPRRDGQPGLTTHLFGGAPSLGAGTVLLSVAEARASLVAAAFQLRTMQSHDKDLHTVGLVTFNGTNIAQQTLSDSLRGVLDRYAQYALDLAAQPLGSDVFQAGAQFLVANQPTGLQEHIKRAGLIFGDYVKLWVLAVESVIIVLDALAGIFMSLLLLVLYLSTGAVLTKGREAALVRVLSYPKAAVRRMLNEMTAEPLDEAAAGGDSPPPKSRRPSAAGTPPPDTLLLPPPDAPLLDGGPASGLDISLVSSAASPPYLGPQQQLPPPPPVHDPMPQPIGPSARPPALGRLGPATSTGLPQRQLHSPRQLGPSPIPSSLSPQSDRAEADLATHQAPSPASSHGRPPSTPLLQHDDRDGAAPSPPSGWEGAGAGGGAQAVLTEWMVVSHGAPSSESGPEATPGPAEAPLPPGTTGAALPPFLPPLPPPQRQPDQPEARGAPGAASSPIPILPPLPSGVSTAAPPDLAPPPAEPLEEAATQPPQQWAAGTPDPMSRSLSAGDFAPAMALPSGMSDLVEPEPPDLGLPLLPAAPSGSAGAAGAASRYQVPPPPGGPSTQPPLAAGPPLLARRSSSAQSCAAKCPEKVAQAGACCLALKRALTLPKVVRLRIFTGVWIMLLLLILSAIFTAHAQDAVSAVGHPLALCGQQETQAAVVRLLATQLLFNSSLPLLDNPANPAATSPVWRDLSHLSNDRAALQRLLAGQADYLERIGYRLLYGTGASNATGDRTIDARFFEHTSGDLQAREVLLHVPQACLMRNASDCVAGRIRGLDGTLVGLAPLLARYLDAARQLSALPPGELTPTNPYFEFLFSAGRYDLHDGMQQWTDSFLDQSRVDRGNAMIMLIGWLSVDIVALLFSFVVVLLPTKPLLWAEAHKTFKMLELFPESDQLGPLAQIVEWRPAYQTGQPLMDANHRALVELAGRLMEALATDEERELWESFTATFAAEERLMREHSFPRRRAHRHEHFATLAGLKQAMEAMAHEATDDGVMVQSLVQSWLTGHVIRADREFGQFLARRDAAAAIAP</sequence>
<name>A0ABQ8UQ82_9EUKA</name>
<feature type="transmembrane region" description="Helical" evidence="5">
    <location>
        <begin position="679"/>
        <end position="703"/>
    </location>
</feature>
<feature type="compositionally biased region" description="Pro residues" evidence="4">
    <location>
        <begin position="1301"/>
        <end position="1311"/>
    </location>
</feature>
<evidence type="ECO:0000256" key="3">
    <source>
        <dbReference type="ARBA" id="ARBA00023004"/>
    </source>
</evidence>
<dbReference type="Gene3D" id="1.20.120.50">
    <property type="entry name" value="Hemerythrin-like"/>
    <property type="match status" value="1"/>
</dbReference>
<comment type="caution">
    <text evidence="7">The sequence shown here is derived from an EMBL/GenBank/DDBJ whole genome shotgun (WGS) entry which is preliminary data.</text>
</comment>
<evidence type="ECO:0000256" key="5">
    <source>
        <dbReference type="SAM" id="Phobius"/>
    </source>
</evidence>